<evidence type="ECO:0000313" key="2">
    <source>
        <dbReference type="EMBL" id="MBH8595511.1"/>
    </source>
</evidence>
<feature type="transmembrane region" description="Helical" evidence="1">
    <location>
        <begin position="137"/>
        <end position="158"/>
    </location>
</feature>
<feature type="transmembrane region" description="Helical" evidence="1">
    <location>
        <begin position="63"/>
        <end position="82"/>
    </location>
</feature>
<feature type="transmembrane region" description="Helical" evidence="1">
    <location>
        <begin position="190"/>
        <end position="210"/>
    </location>
</feature>
<gene>
    <name evidence="2" type="ORF">I8U20_09215</name>
</gene>
<keyword evidence="1" id="KW-0812">Transmembrane</keyword>
<dbReference type="Proteomes" id="UP000633619">
    <property type="component" value="Unassembled WGS sequence"/>
</dbReference>
<evidence type="ECO:0000313" key="3">
    <source>
        <dbReference type="Proteomes" id="UP000633619"/>
    </source>
</evidence>
<reference evidence="2 3" key="1">
    <citation type="submission" date="2020-12" db="EMBL/GenBank/DDBJ databases">
        <title>WGS of Thermoactinomyces spp.</title>
        <authorList>
            <person name="Cheng K."/>
        </authorList>
    </citation>
    <scope>NUCLEOTIDE SEQUENCE [LARGE SCALE GENOMIC DNA]</scope>
    <source>
        <strain evidence="3">CICC 10671\DSM 43846</strain>
    </source>
</reference>
<keyword evidence="1" id="KW-0472">Membrane</keyword>
<keyword evidence="3" id="KW-1185">Reference proteome</keyword>
<proteinExistence type="predicted"/>
<feature type="transmembrane region" description="Helical" evidence="1">
    <location>
        <begin position="94"/>
        <end position="117"/>
    </location>
</feature>
<evidence type="ECO:0000256" key="1">
    <source>
        <dbReference type="SAM" id="Phobius"/>
    </source>
</evidence>
<accession>A0A8I1ACS4</accession>
<dbReference type="EMBL" id="JAECVW010000004">
    <property type="protein sequence ID" value="MBH8595511.1"/>
    <property type="molecule type" value="Genomic_DNA"/>
</dbReference>
<feature type="transmembrane region" description="Helical" evidence="1">
    <location>
        <begin position="165"/>
        <end position="184"/>
    </location>
</feature>
<comment type="caution">
    <text evidence="2">The sequence shown here is derived from an EMBL/GenBank/DDBJ whole genome shotgun (WGS) entry which is preliminary data.</text>
</comment>
<protein>
    <submittedName>
        <fullName evidence="2">Uncharacterized protein</fullName>
    </submittedName>
</protein>
<sequence length="221" mass="25144">MKPTAVFPKVAKDMYLEQMKWTVWYLVFALVIHIVHLYSSYFTIGDNTAVKGILVHLFPSAKVYMTIIAIISVNGFLSYYVGQGVTRRDFWAGSMIAALGLTATIAFFAVILTYLEYGILEMFQLSHLLSDEFLNGNGWLVIQYLLNIFFYYLAGYLIAVGFYRFHWITGIGFVAFFLLSVSALEWSEKYSLGLNVLSSVVVIVLFFTLLRQLTKNIAVKL</sequence>
<feature type="transmembrane region" description="Helical" evidence="1">
    <location>
        <begin position="21"/>
        <end position="43"/>
    </location>
</feature>
<organism evidence="2 3">
    <name type="scientific">Thermoactinomyces intermedius</name>
    <dbReference type="NCBI Taxonomy" id="2024"/>
    <lineage>
        <taxon>Bacteria</taxon>
        <taxon>Bacillati</taxon>
        <taxon>Bacillota</taxon>
        <taxon>Bacilli</taxon>
        <taxon>Bacillales</taxon>
        <taxon>Thermoactinomycetaceae</taxon>
        <taxon>Thermoactinomyces</taxon>
    </lineage>
</organism>
<dbReference type="RefSeq" id="WP_181732160.1">
    <property type="nucleotide sequence ID" value="NZ_JACEIR010000005.1"/>
</dbReference>
<name>A0A8I1ACS4_THEIN</name>
<keyword evidence="1" id="KW-1133">Transmembrane helix</keyword>
<dbReference type="AlphaFoldDB" id="A0A8I1ACS4"/>